<evidence type="ECO:0000256" key="3">
    <source>
        <dbReference type="ARBA" id="ARBA00022676"/>
    </source>
</evidence>
<dbReference type="PANTHER" id="PTHR11214:SF314">
    <property type="entry name" value="HEXOSYLTRANSFERASE"/>
    <property type="match status" value="1"/>
</dbReference>
<evidence type="ECO:0000313" key="12">
    <source>
        <dbReference type="EMBL" id="CEK84821.1"/>
    </source>
</evidence>
<dbReference type="EC" id="2.4.1.-" evidence="11"/>
<keyword evidence="5 11" id="KW-0812">Transmembrane</keyword>
<sequence>RIEVARIVKRRKYMRKMKYAKRQLTRVFLTVITFSIITTFILVISSSEDHTCFVSVPDKSFYSIDESLLDFISSSNTLITNLEDALKDELAQVSEYSQFIIKDVQQIQETIHTMEQHLDERKFQLLLSLPIINDHNFTFTHNPIGTCTTSPTNILIVVPSATTHFENRTTIRNGRRGDFTRDAKNKAKMLFFLGRPQTGTDSKIQQKIDMEAQQYGDIVQENFEDIYKNNRLKSVSMLKWVSTYCSNVKYIIRSDDDITVNVSATVSVLYRTSEKLTNFMFGRRLINDTPIRSSSSKYYLSTEEYPSPVLPPYLLGGLQGYPISTARRLYEAALRVKPIWLEDVYITGICARRVHVPILTDPAFIFEHHDP</sequence>
<dbReference type="FunFam" id="3.90.550.50:FF:000001">
    <property type="entry name" value="Hexosyltransferase"/>
    <property type="match status" value="1"/>
</dbReference>
<keyword evidence="8 11" id="KW-0333">Golgi apparatus</keyword>
<dbReference type="InterPro" id="IPR002659">
    <property type="entry name" value="Glyco_trans_31"/>
</dbReference>
<keyword evidence="10" id="KW-0325">Glycoprotein</keyword>
<dbReference type="PANTHER" id="PTHR11214">
    <property type="entry name" value="BETA-1,3-N-ACETYLGLUCOSAMINYLTRANSFERASE"/>
    <property type="match status" value="1"/>
</dbReference>
<feature type="non-terminal residue" evidence="12">
    <location>
        <position position="1"/>
    </location>
</feature>
<dbReference type="GO" id="GO:0006493">
    <property type="term" value="P:protein O-linked glycosylation"/>
    <property type="evidence" value="ECO:0007669"/>
    <property type="project" value="TreeGrafter"/>
</dbReference>
<organism evidence="12">
    <name type="scientific">Arion vulgaris</name>
    <dbReference type="NCBI Taxonomy" id="1028688"/>
    <lineage>
        <taxon>Eukaryota</taxon>
        <taxon>Metazoa</taxon>
        <taxon>Spiralia</taxon>
        <taxon>Lophotrochozoa</taxon>
        <taxon>Mollusca</taxon>
        <taxon>Gastropoda</taxon>
        <taxon>Heterobranchia</taxon>
        <taxon>Euthyneura</taxon>
        <taxon>Panpulmonata</taxon>
        <taxon>Eupulmonata</taxon>
        <taxon>Stylommatophora</taxon>
        <taxon>Helicina</taxon>
        <taxon>Arionoidea</taxon>
        <taxon>Arionidae</taxon>
        <taxon>Arion</taxon>
    </lineage>
</organism>
<protein>
    <recommendedName>
        <fullName evidence="11">Hexosyltransferase</fullName>
        <ecNumber evidence="11">2.4.1.-</ecNumber>
    </recommendedName>
</protein>
<dbReference type="EMBL" id="HACG01037956">
    <property type="protein sequence ID" value="CEK84821.1"/>
    <property type="molecule type" value="Transcribed_RNA"/>
</dbReference>
<keyword evidence="4" id="KW-0808">Transferase</keyword>
<comment type="similarity">
    <text evidence="2 11">Belongs to the glycosyltransferase 31 family.</text>
</comment>
<keyword evidence="6 11" id="KW-0735">Signal-anchor</keyword>
<evidence type="ECO:0000256" key="2">
    <source>
        <dbReference type="ARBA" id="ARBA00008661"/>
    </source>
</evidence>
<keyword evidence="3 11" id="KW-0328">Glycosyltransferase</keyword>
<evidence type="ECO:0000256" key="4">
    <source>
        <dbReference type="ARBA" id="ARBA00022679"/>
    </source>
</evidence>
<feature type="transmembrane region" description="Helical" evidence="11">
    <location>
        <begin position="24"/>
        <end position="44"/>
    </location>
</feature>
<dbReference type="Gene3D" id="3.90.550.50">
    <property type="match status" value="1"/>
</dbReference>
<evidence type="ECO:0000256" key="8">
    <source>
        <dbReference type="ARBA" id="ARBA00023034"/>
    </source>
</evidence>
<keyword evidence="9 11" id="KW-0472">Membrane</keyword>
<evidence type="ECO:0000256" key="6">
    <source>
        <dbReference type="ARBA" id="ARBA00022968"/>
    </source>
</evidence>
<comment type="subcellular location">
    <subcellularLocation>
        <location evidence="1 11">Golgi apparatus membrane</location>
        <topology evidence="1 11">Single-pass type II membrane protein</topology>
    </subcellularLocation>
</comment>
<dbReference type="GO" id="GO:0000139">
    <property type="term" value="C:Golgi membrane"/>
    <property type="evidence" value="ECO:0007669"/>
    <property type="project" value="UniProtKB-SubCell"/>
</dbReference>
<proteinExistence type="inferred from homology"/>
<evidence type="ECO:0000256" key="11">
    <source>
        <dbReference type="RuleBase" id="RU363063"/>
    </source>
</evidence>
<evidence type="ECO:0000256" key="1">
    <source>
        <dbReference type="ARBA" id="ARBA00004323"/>
    </source>
</evidence>
<keyword evidence="7 11" id="KW-1133">Transmembrane helix</keyword>
<gene>
    <name evidence="12" type="primary">ORF144689</name>
</gene>
<dbReference type="Pfam" id="PF01762">
    <property type="entry name" value="Galactosyl_T"/>
    <property type="match status" value="1"/>
</dbReference>
<dbReference type="AlphaFoldDB" id="A0A0B7AXM9"/>
<dbReference type="GO" id="GO:0016758">
    <property type="term" value="F:hexosyltransferase activity"/>
    <property type="evidence" value="ECO:0007669"/>
    <property type="project" value="InterPro"/>
</dbReference>
<evidence type="ECO:0000256" key="9">
    <source>
        <dbReference type="ARBA" id="ARBA00023136"/>
    </source>
</evidence>
<name>A0A0B7AXM9_9EUPU</name>
<reference evidence="12" key="1">
    <citation type="submission" date="2014-12" db="EMBL/GenBank/DDBJ databases">
        <title>Insight into the proteome of Arion vulgaris.</title>
        <authorList>
            <person name="Aradska J."/>
            <person name="Bulat T."/>
            <person name="Smidak R."/>
            <person name="Sarate P."/>
            <person name="Gangsoo J."/>
            <person name="Sialana F."/>
            <person name="Bilban M."/>
            <person name="Lubec G."/>
        </authorList>
    </citation>
    <scope>NUCLEOTIDE SEQUENCE</scope>
    <source>
        <tissue evidence="12">Skin</tissue>
    </source>
</reference>
<evidence type="ECO:0000256" key="5">
    <source>
        <dbReference type="ARBA" id="ARBA00022692"/>
    </source>
</evidence>
<accession>A0A0B7AXM9</accession>
<evidence type="ECO:0000256" key="10">
    <source>
        <dbReference type="ARBA" id="ARBA00023180"/>
    </source>
</evidence>
<evidence type="ECO:0000256" key="7">
    <source>
        <dbReference type="ARBA" id="ARBA00022989"/>
    </source>
</evidence>